<evidence type="ECO:0008006" key="4">
    <source>
        <dbReference type="Google" id="ProtNLM"/>
    </source>
</evidence>
<dbReference type="InterPro" id="IPR032274">
    <property type="entry name" value="DUF4835"/>
</dbReference>
<feature type="signal peptide" evidence="1">
    <location>
        <begin position="1"/>
        <end position="18"/>
    </location>
</feature>
<dbReference type="KEGG" id="fbr:FBFL15_1852"/>
<feature type="chain" id="PRO_5003441147" description="DUF4835 domain-containing protein" evidence="1">
    <location>
        <begin position="19"/>
        <end position="294"/>
    </location>
</feature>
<accession>G2Z1W9</accession>
<gene>
    <name evidence="2" type="ordered locus">FBFL15_1852</name>
</gene>
<dbReference type="eggNOG" id="ENOG502Z7MQ">
    <property type="taxonomic scope" value="Bacteria"/>
</dbReference>
<dbReference type="STRING" id="1034807.FBFL15_1852"/>
<protein>
    <recommendedName>
        <fullName evidence="4">DUF4835 domain-containing protein</fullName>
    </recommendedName>
</protein>
<evidence type="ECO:0000313" key="2">
    <source>
        <dbReference type="EMBL" id="CCB69907.1"/>
    </source>
</evidence>
<dbReference type="Proteomes" id="UP000009186">
    <property type="component" value="Chromosome"/>
</dbReference>
<keyword evidence="1" id="KW-0732">Signal</keyword>
<reference evidence="2 3" key="1">
    <citation type="journal article" date="2011" name="Appl. Environ. Microbiol.">
        <title>Complete genome sequence of the fish pathogen Flavobacterium branchiophilum.</title>
        <authorList>
            <consortium name="1:IP"/>
            <consortium name="Microbial Evolutionary Genomics,F-75015 Paris"/>
            <consortium name="France 2:CNRS"/>
            <consortium name="URA2171"/>
            <consortium name="F-75015 Paris,France 3:Unite de Virologie et Immunologie Mol."/>
            <consortium name="INRA,78352 Jouy en Josas Cedex"/>
            <consortium name="France. 4:Unite de Mathemathique"/>
            <consortium name="Informatique et Genome,INRA"/>
            <consortium name="78352 Jouy en Josas Cedex"/>
            <consortium name="France. 5:CEA/Genoscope"/>
            <consortium name="Evry"/>
            <consortium name="France"/>
            <person name="Touchon M."/>
            <person name="Barbier P."/>
            <person name="Bernardet J.F."/>
            <person name="Loux V."/>
            <person name="Vacherie B."/>
            <person name="Barbe V."/>
            <person name="Rocha E.P."/>
            <person name="Duchaud E."/>
        </authorList>
    </citation>
    <scope>NUCLEOTIDE SEQUENCE [LARGE SCALE GENOMIC DNA]</scope>
    <source>
        <strain evidence="2 3">FL-15</strain>
    </source>
</reference>
<keyword evidence="3" id="KW-1185">Reference proteome</keyword>
<evidence type="ECO:0000313" key="3">
    <source>
        <dbReference type="Proteomes" id="UP000009186"/>
    </source>
</evidence>
<dbReference type="AlphaFoldDB" id="G2Z1W9"/>
<dbReference type="EMBL" id="FQ859183">
    <property type="protein sequence ID" value="CCB69907.1"/>
    <property type="molecule type" value="Genomic_DNA"/>
</dbReference>
<evidence type="ECO:0000256" key="1">
    <source>
        <dbReference type="SAM" id="SignalP"/>
    </source>
</evidence>
<sequence length="294" mass="33161">MNKIFSILLVFSSSIFYAQELKCNVIVNSEKLGVTNQKVFKTLETSLNELINKTNWTSDKYEASEKINCTFTIILESVTSDLYAASLQVQSSRPVFDTSYAAPILNINDKNFNFKYYEFENLTYNPTSFDSNLVAVVAFYCYMIIGLDQDTFVENGGNKSFEAALNILNLAQGSNYKGWSNDKTQNRFALINDILSPTFGAYRNAMYQYHRNGLDVMSKNAAIGKEKISLAINELLSLHQTRPNSYLARTFFDAKSDEIVSIFSGGPKMDIQKLLQNINTISPLNASKWATIKN</sequence>
<dbReference type="Pfam" id="PF16119">
    <property type="entry name" value="DUF4835"/>
    <property type="match status" value="1"/>
</dbReference>
<dbReference type="RefSeq" id="WP_014084372.1">
    <property type="nucleotide sequence ID" value="NC_016001.1"/>
</dbReference>
<proteinExistence type="predicted"/>
<dbReference type="HOGENOM" id="CLU_080414_0_0_10"/>
<name>G2Z1W9_FLABF</name>
<organism evidence="2 3">
    <name type="scientific">Flavobacterium branchiophilum (strain FL-15)</name>
    <dbReference type="NCBI Taxonomy" id="1034807"/>
    <lineage>
        <taxon>Bacteria</taxon>
        <taxon>Pseudomonadati</taxon>
        <taxon>Bacteroidota</taxon>
        <taxon>Flavobacteriia</taxon>
        <taxon>Flavobacteriales</taxon>
        <taxon>Flavobacteriaceae</taxon>
        <taxon>Flavobacterium</taxon>
    </lineage>
</organism>